<dbReference type="GO" id="GO:0003677">
    <property type="term" value="F:DNA binding"/>
    <property type="evidence" value="ECO:0007669"/>
    <property type="project" value="UniProtKB-KW"/>
</dbReference>
<evidence type="ECO:0000256" key="3">
    <source>
        <dbReference type="ARBA" id="ARBA00023125"/>
    </source>
</evidence>
<dbReference type="InterPro" id="IPR046347">
    <property type="entry name" value="bZIP_sf"/>
</dbReference>
<keyword evidence="7" id="KW-1133">Transmembrane helix</keyword>
<dbReference type="GO" id="GO:0005634">
    <property type="term" value="C:nucleus"/>
    <property type="evidence" value="ECO:0007669"/>
    <property type="project" value="UniProtKB-SubCell"/>
</dbReference>
<keyword evidence="3" id="KW-0238">DNA-binding</keyword>
<dbReference type="GO" id="GO:0003700">
    <property type="term" value="F:DNA-binding transcription factor activity"/>
    <property type="evidence" value="ECO:0007669"/>
    <property type="project" value="InterPro"/>
</dbReference>
<organism evidence="9 10">
    <name type="scientific">Rubus argutus</name>
    <name type="common">Southern blackberry</name>
    <dbReference type="NCBI Taxonomy" id="59490"/>
    <lineage>
        <taxon>Eukaryota</taxon>
        <taxon>Viridiplantae</taxon>
        <taxon>Streptophyta</taxon>
        <taxon>Embryophyta</taxon>
        <taxon>Tracheophyta</taxon>
        <taxon>Spermatophyta</taxon>
        <taxon>Magnoliopsida</taxon>
        <taxon>eudicotyledons</taxon>
        <taxon>Gunneridae</taxon>
        <taxon>Pentapetalae</taxon>
        <taxon>rosids</taxon>
        <taxon>fabids</taxon>
        <taxon>Rosales</taxon>
        <taxon>Rosaceae</taxon>
        <taxon>Rosoideae</taxon>
        <taxon>Rosoideae incertae sedis</taxon>
        <taxon>Rubus</taxon>
    </lineage>
</organism>
<keyword evidence="7" id="KW-0812">Transmembrane</keyword>
<evidence type="ECO:0000256" key="5">
    <source>
        <dbReference type="ARBA" id="ARBA00023242"/>
    </source>
</evidence>
<accession>A0AAW1X3W8</accession>
<protein>
    <recommendedName>
        <fullName evidence="8">BZIP domain-containing protein</fullName>
    </recommendedName>
</protein>
<evidence type="ECO:0000256" key="1">
    <source>
        <dbReference type="ARBA" id="ARBA00004123"/>
    </source>
</evidence>
<dbReference type="EMBL" id="JBEDUW010000005">
    <property type="protein sequence ID" value="KAK9930731.1"/>
    <property type="molecule type" value="Genomic_DNA"/>
</dbReference>
<keyword evidence="7" id="KW-0472">Membrane</keyword>
<comment type="caution">
    <text evidence="9">The sequence shown here is derived from an EMBL/GenBank/DDBJ whole genome shotgun (WGS) entry which is preliminary data.</text>
</comment>
<dbReference type="AlphaFoldDB" id="A0AAW1X3W8"/>
<keyword evidence="2" id="KW-0805">Transcription regulation</keyword>
<dbReference type="SUPFAM" id="SSF57959">
    <property type="entry name" value="Leucine zipper domain"/>
    <property type="match status" value="1"/>
</dbReference>
<keyword evidence="4" id="KW-0804">Transcription</keyword>
<dbReference type="InterPro" id="IPR045314">
    <property type="entry name" value="bZIP_plant_GBF1"/>
</dbReference>
<dbReference type="Proteomes" id="UP001457282">
    <property type="component" value="Unassembled WGS sequence"/>
</dbReference>
<proteinExistence type="predicted"/>
<sequence>MSSVQRQASSGSDGSAVDDKKRKKMLSNRESARRSRMKKQNTAYNEVEALEQCPEGQEKELTDRLRYLESIEQTIVEFSGVFDENFGNMAEMHHDSLLNPWQLPTQLSRSRPLLADMFLDWPLIHRFGPLIVAAFVFLGQLVHVLGVSL</sequence>
<keyword evidence="5" id="KW-0539">Nucleus</keyword>
<evidence type="ECO:0000256" key="2">
    <source>
        <dbReference type="ARBA" id="ARBA00023015"/>
    </source>
</evidence>
<reference evidence="9 10" key="1">
    <citation type="journal article" date="2023" name="G3 (Bethesda)">
        <title>A chromosome-length genome assembly and annotation of blackberry (Rubus argutus, cv. 'Hillquist').</title>
        <authorList>
            <person name="Bruna T."/>
            <person name="Aryal R."/>
            <person name="Dudchenko O."/>
            <person name="Sargent D.J."/>
            <person name="Mead D."/>
            <person name="Buti M."/>
            <person name="Cavallini A."/>
            <person name="Hytonen T."/>
            <person name="Andres J."/>
            <person name="Pham M."/>
            <person name="Weisz D."/>
            <person name="Mascagni F."/>
            <person name="Usai G."/>
            <person name="Natali L."/>
            <person name="Bassil N."/>
            <person name="Fernandez G.E."/>
            <person name="Lomsadze A."/>
            <person name="Armour M."/>
            <person name="Olukolu B."/>
            <person name="Poorten T."/>
            <person name="Britton C."/>
            <person name="Davik J."/>
            <person name="Ashrafi H."/>
            <person name="Aiden E.L."/>
            <person name="Borodovsky M."/>
            <person name="Worthington M."/>
        </authorList>
    </citation>
    <scope>NUCLEOTIDE SEQUENCE [LARGE SCALE GENOMIC DNA]</scope>
    <source>
        <strain evidence="9">PI 553951</strain>
    </source>
</reference>
<evidence type="ECO:0000256" key="7">
    <source>
        <dbReference type="SAM" id="Phobius"/>
    </source>
</evidence>
<dbReference type="InterPro" id="IPR004827">
    <property type="entry name" value="bZIP"/>
</dbReference>
<evidence type="ECO:0000256" key="6">
    <source>
        <dbReference type="SAM" id="MobiDB-lite"/>
    </source>
</evidence>
<dbReference type="PROSITE" id="PS00036">
    <property type="entry name" value="BZIP_BASIC"/>
    <property type="match status" value="1"/>
</dbReference>
<evidence type="ECO:0000313" key="10">
    <source>
        <dbReference type="Proteomes" id="UP001457282"/>
    </source>
</evidence>
<evidence type="ECO:0000256" key="4">
    <source>
        <dbReference type="ARBA" id="ARBA00023163"/>
    </source>
</evidence>
<feature type="region of interest" description="Disordered" evidence="6">
    <location>
        <begin position="1"/>
        <end position="47"/>
    </location>
</feature>
<dbReference type="SMART" id="SM00338">
    <property type="entry name" value="BRLZ"/>
    <property type="match status" value="1"/>
</dbReference>
<feature type="domain" description="BZIP" evidence="8">
    <location>
        <begin position="23"/>
        <end position="38"/>
    </location>
</feature>
<keyword evidence="10" id="KW-1185">Reference proteome</keyword>
<feature type="transmembrane region" description="Helical" evidence="7">
    <location>
        <begin position="127"/>
        <end position="146"/>
    </location>
</feature>
<evidence type="ECO:0000313" key="9">
    <source>
        <dbReference type="EMBL" id="KAK9930731.1"/>
    </source>
</evidence>
<dbReference type="CDD" id="cd14702">
    <property type="entry name" value="bZIP_plant_GBF1"/>
    <property type="match status" value="1"/>
</dbReference>
<gene>
    <name evidence="9" type="ORF">M0R45_027759</name>
</gene>
<comment type="subcellular location">
    <subcellularLocation>
        <location evidence="1">Nucleus</location>
    </subcellularLocation>
</comment>
<name>A0AAW1X3W8_RUBAR</name>
<evidence type="ECO:0000259" key="8">
    <source>
        <dbReference type="PROSITE" id="PS00036"/>
    </source>
</evidence>